<evidence type="ECO:0000313" key="6">
    <source>
        <dbReference type="Proteomes" id="UP001409291"/>
    </source>
</evidence>
<dbReference type="SUPFAM" id="SSF49464">
    <property type="entry name" value="Carboxypeptidase regulatory domain-like"/>
    <property type="match status" value="1"/>
</dbReference>
<keyword evidence="2" id="KW-0472">Membrane</keyword>
<gene>
    <name evidence="5" type="ORF">ABE541_08400</name>
</gene>
<evidence type="ECO:0000313" key="5">
    <source>
        <dbReference type="EMBL" id="MEN5377275.1"/>
    </source>
</evidence>
<dbReference type="EMBL" id="JBDJNQ010000003">
    <property type="protein sequence ID" value="MEN5377275.1"/>
    <property type="molecule type" value="Genomic_DNA"/>
</dbReference>
<evidence type="ECO:0000256" key="3">
    <source>
        <dbReference type="ARBA" id="ARBA00023237"/>
    </source>
</evidence>
<proteinExistence type="predicted"/>
<dbReference type="Pfam" id="PF14905">
    <property type="entry name" value="OMP_b-brl_3"/>
    <property type="match status" value="1"/>
</dbReference>
<dbReference type="Gene3D" id="2.60.40.1120">
    <property type="entry name" value="Carboxypeptidase-like, regulatory domain"/>
    <property type="match status" value="1"/>
</dbReference>
<name>A0ABV0BRZ7_9SPHI</name>
<evidence type="ECO:0000259" key="4">
    <source>
        <dbReference type="Pfam" id="PF14905"/>
    </source>
</evidence>
<dbReference type="PANTHER" id="PTHR40980">
    <property type="entry name" value="PLUG DOMAIN-CONTAINING PROTEIN"/>
    <property type="match status" value="1"/>
</dbReference>
<accession>A0ABV0BRZ7</accession>
<comment type="caution">
    <text evidence="5">The sequence shown here is derived from an EMBL/GenBank/DDBJ whole genome shotgun (WGS) entry which is preliminary data.</text>
</comment>
<keyword evidence="5" id="KW-0675">Receptor</keyword>
<keyword evidence="3" id="KW-0998">Cell outer membrane</keyword>
<sequence>MKLLLTILFAISSQLLWAAIGISGKIVNEKNEPMGAVTAYLINSTNDIILKTAITKEDGQYAFENVAAGSYYVEARMIGYSVSRSAVIAFNKTQQQIADLKLSPSTNALAEVTIEGKRPLVENKQGKLILNVENSPLAAGNNGLDIVQRAPGVSLDNDNNLQLMGQSGVKVTIDGRQTYMTGEQLTTLLKSTDGNQIKSVEVIKSRSARDDAEGAVGTINIVMKKNKMEGFNGNFSATAGLGQKFRGNSALSLNYKKNNTTYFGSYSYSDDKYVNRLNIERIISNDGIETLFDQKSNLHIKDRTHTYKFGIEQKTSDRNVMSLQFNGSNNVELNDNDSKSLIGPLTTIDSTLISMTQFKEGFNRYSLNFNNEFKIDSTGKKLVLDLDWSKFKNSKKADYDNRLFNQNDQLIRDPELLRSEMPIGIDIYVAKLDYNQPLNKTSNIETGVKYSNVKSDNNLLFEEQLDNVWTNIVNRSNHFVYKEQIAAGYFDYDNQIGKWGIKAGLRGEYTMSDGHSITENKQVKRNYFDLFPSANLSYDAHENHIFSLGYSRKITRPNYRQLNPFDYFIDKYTSERGNPYLNPQYANELNLNYTLYKKYTVTLGYNAQTDAIVESMGQDSIKKTTWVTRENLGKNNSAFLNLSMPVQIAKFWSSYNNITAVYMNFDGAIAGAVVNNSSFLFQVNSMSTFKLSPSLSAEMNLRYFSPFTYNIYKLESRWDAQIGFTKNFKDKRSSLKLAVSDVFNTSNQNLSTNFSSFNTKIRQNQDRRVARLTYSYKFGNLKNVTKKKSTDNEEKQRAQ</sequence>
<dbReference type="InterPro" id="IPR036942">
    <property type="entry name" value="Beta-barrel_TonB_sf"/>
</dbReference>
<protein>
    <submittedName>
        <fullName evidence="5">TonB-dependent receptor</fullName>
    </submittedName>
</protein>
<evidence type="ECO:0000256" key="2">
    <source>
        <dbReference type="ARBA" id="ARBA00023136"/>
    </source>
</evidence>
<dbReference type="PANTHER" id="PTHR40980:SF4">
    <property type="entry name" value="TONB-DEPENDENT RECEPTOR-LIKE BETA-BARREL DOMAIN-CONTAINING PROTEIN"/>
    <property type="match status" value="1"/>
</dbReference>
<dbReference type="InterPro" id="IPR008969">
    <property type="entry name" value="CarboxyPept-like_regulatory"/>
</dbReference>
<comment type="subcellular location">
    <subcellularLocation>
        <location evidence="1">Cell outer membrane</location>
    </subcellularLocation>
</comment>
<evidence type="ECO:0000256" key="1">
    <source>
        <dbReference type="ARBA" id="ARBA00004442"/>
    </source>
</evidence>
<dbReference type="Proteomes" id="UP001409291">
    <property type="component" value="Unassembled WGS sequence"/>
</dbReference>
<dbReference type="InterPro" id="IPR041700">
    <property type="entry name" value="OMP_b-brl_3"/>
</dbReference>
<dbReference type="Pfam" id="PF13620">
    <property type="entry name" value="CarboxypepD_reg"/>
    <property type="match status" value="1"/>
</dbReference>
<feature type="domain" description="Outer membrane protein beta-barrel" evidence="4">
    <location>
        <begin position="374"/>
        <end position="776"/>
    </location>
</feature>
<reference evidence="5 6" key="1">
    <citation type="submission" date="2024-04" db="EMBL/GenBank/DDBJ databases">
        <title>WGS of bacteria from Torrens River.</title>
        <authorList>
            <person name="Wyrsch E.R."/>
            <person name="Drigo B."/>
        </authorList>
    </citation>
    <scope>NUCLEOTIDE SEQUENCE [LARGE SCALE GENOMIC DNA]</scope>
    <source>
        <strain evidence="5 6">TWI391</strain>
    </source>
</reference>
<dbReference type="Gene3D" id="2.40.170.20">
    <property type="entry name" value="TonB-dependent receptor, beta-barrel domain"/>
    <property type="match status" value="1"/>
</dbReference>
<keyword evidence="6" id="KW-1185">Reference proteome</keyword>
<organism evidence="5 6">
    <name type="scientific">Sphingobacterium kitahiroshimense</name>
    <dbReference type="NCBI Taxonomy" id="470446"/>
    <lineage>
        <taxon>Bacteria</taxon>
        <taxon>Pseudomonadati</taxon>
        <taxon>Bacteroidota</taxon>
        <taxon>Sphingobacteriia</taxon>
        <taxon>Sphingobacteriales</taxon>
        <taxon>Sphingobacteriaceae</taxon>
        <taxon>Sphingobacterium</taxon>
    </lineage>
</organism>
<dbReference type="SUPFAM" id="SSF56935">
    <property type="entry name" value="Porins"/>
    <property type="match status" value="1"/>
</dbReference>
<dbReference type="RefSeq" id="WP_346581103.1">
    <property type="nucleotide sequence ID" value="NZ_JBDJLH010000004.1"/>
</dbReference>